<dbReference type="InterPro" id="IPR056823">
    <property type="entry name" value="TEN-like_YD-shell"/>
</dbReference>
<dbReference type="EMBL" id="JBHSOG010000051">
    <property type="protein sequence ID" value="MFC5770599.1"/>
    <property type="molecule type" value="Genomic_DNA"/>
</dbReference>
<dbReference type="Gene3D" id="2.180.10.10">
    <property type="entry name" value="RHS repeat-associated core"/>
    <property type="match status" value="3"/>
</dbReference>
<feature type="domain" description="DUF6531" evidence="5">
    <location>
        <begin position="965"/>
        <end position="1028"/>
    </location>
</feature>
<dbReference type="InterPro" id="IPR038765">
    <property type="entry name" value="Papain-like_cys_pep_sf"/>
</dbReference>
<feature type="domain" description="Transglutaminase-like" evidence="4">
    <location>
        <begin position="258"/>
        <end position="397"/>
    </location>
</feature>
<accession>A0ABW1ATV1</accession>
<name>A0ABW1ATV1_9RHOO</name>
<dbReference type="PANTHER" id="PTHR32305">
    <property type="match status" value="1"/>
</dbReference>
<gene>
    <name evidence="7" type="ORF">ACFPTN_14560</name>
</gene>
<dbReference type="NCBIfam" id="TIGR01643">
    <property type="entry name" value="YD_repeat_2x"/>
    <property type="match status" value="3"/>
</dbReference>
<dbReference type="InterPro" id="IPR022385">
    <property type="entry name" value="Rhs_assc_core"/>
</dbReference>
<dbReference type="InterPro" id="IPR050708">
    <property type="entry name" value="T6SS_VgrG/RHS"/>
</dbReference>
<evidence type="ECO:0000259" key="6">
    <source>
        <dbReference type="Pfam" id="PF25023"/>
    </source>
</evidence>
<feature type="compositionally biased region" description="Basic and acidic residues" evidence="2">
    <location>
        <begin position="65"/>
        <end position="88"/>
    </location>
</feature>
<feature type="domain" description="Teneurin-like YD-shell" evidence="6">
    <location>
        <begin position="1923"/>
        <end position="2228"/>
    </location>
</feature>
<dbReference type="Pfam" id="PF25023">
    <property type="entry name" value="TEN_YD-shell"/>
    <property type="match status" value="1"/>
</dbReference>
<feature type="signal peptide" evidence="3">
    <location>
        <begin position="1"/>
        <end position="21"/>
    </location>
</feature>
<dbReference type="InterPro" id="IPR045351">
    <property type="entry name" value="DUF6531"/>
</dbReference>
<feature type="region of interest" description="Disordered" evidence="2">
    <location>
        <begin position="1589"/>
        <end position="1610"/>
    </location>
</feature>
<evidence type="ECO:0000313" key="7">
    <source>
        <dbReference type="EMBL" id="MFC5770599.1"/>
    </source>
</evidence>
<dbReference type="Pfam" id="PF01841">
    <property type="entry name" value="Transglut_core"/>
    <property type="match status" value="1"/>
</dbReference>
<dbReference type="SUPFAM" id="SSF54001">
    <property type="entry name" value="Cysteine proteinases"/>
    <property type="match status" value="1"/>
</dbReference>
<comment type="caution">
    <text evidence="7">The sequence shown here is derived from an EMBL/GenBank/DDBJ whole genome shotgun (WGS) entry which is preliminary data.</text>
</comment>
<protein>
    <submittedName>
        <fullName evidence="7">RHS repeat-associated core domain-containing protein</fullName>
    </submittedName>
</protein>
<dbReference type="InterPro" id="IPR002931">
    <property type="entry name" value="Transglutaminase-like"/>
</dbReference>
<dbReference type="RefSeq" id="WP_385961411.1">
    <property type="nucleotide sequence ID" value="NZ_JBHSOG010000051.1"/>
</dbReference>
<organism evidence="7 8">
    <name type="scientific">Thauera sinica</name>
    <dbReference type="NCBI Taxonomy" id="2665146"/>
    <lineage>
        <taxon>Bacteria</taxon>
        <taxon>Pseudomonadati</taxon>
        <taxon>Pseudomonadota</taxon>
        <taxon>Betaproteobacteria</taxon>
        <taxon>Rhodocyclales</taxon>
        <taxon>Zoogloeaceae</taxon>
        <taxon>Thauera</taxon>
    </lineage>
</organism>
<keyword evidence="8" id="KW-1185">Reference proteome</keyword>
<evidence type="ECO:0000256" key="1">
    <source>
        <dbReference type="ARBA" id="ARBA00022737"/>
    </source>
</evidence>
<keyword evidence="3" id="KW-0732">Signal</keyword>
<feature type="region of interest" description="Disordered" evidence="2">
    <location>
        <begin position="64"/>
        <end position="88"/>
    </location>
</feature>
<dbReference type="Gene3D" id="3.10.620.30">
    <property type="match status" value="1"/>
</dbReference>
<dbReference type="NCBIfam" id="TIGR03696">
    <property type="entry name" value="Rhs_assc_core"/>
    <property type="match status" value="1"/>
</dbReference>
<reference evidence="8" key="1">
    <citation type="journal article" date="2019" name="Int. J. Syst. Evol. Microbiol.">
        <title>The Global Catalogue of Microorganisms (GCM) 10K type strain sequencing project: providing services to taxonomists for standard genome sequencing and annotation.</title>
        <authorList>
            <consortium name="The Broad Institute Genomics Platform"/>
            <consortium name="The Broad Institute Genome Sequencing Center for Infectious Disease"/>
            <person name="Wu L."/>
            <person name="Ma J."/>
        </authorList>
    </citation>
    <scope>NUCLEOTIDE SEQUENCE [LARGE SCALE GENOMIC DNA]</scope>
    <source>
        <strain evidence="8">SHR3</strain>
    </source>
</reference>
<evidence type="ECO:0000256" key="3">
    <source>
        <dbReference type="SAM" id="SignalP"/>
    </source>
</evidence>
<dbReference type="PANTHER" id="PTHR32305:SF15">
    <property type="entry name" value="PROTEIN RHSA-RELATED"/>
    <property type="match status" value="1"/>
</dbReference>
<feature type="compositionally biased region" description="Polar residues" evidence="2">
    <location>
        <begin position="1600"/>
        <end position="1610"/>
    </location>
</feature>
<evidence type="ECO:0000259" key="5">
    <source>
        <dbReference type="Pfam" id="PF20148"/>
    </source>
</evidence>
<evidence type="ECO:0000256" key="2">
    <source>
        <dbReference type="SAM" id="MobiDB-lite"/>
    </source>
</evidence>
<dbReference type="InterPro" id="IPR031325">
    <property type="entry name" value="RHS_repeat"/>
</dbReference>
<dbReference type="Pfam" id="PF05593">
    <property type="entry name" value="RHS_repeat"/>
    <property type="match status" value="2"/>
</dbReference>
<dbReference type="Proteomes" id="UP001595974">
    <property type="component" value="Unassembled WGS sequence"/>
</dbReference>
<dbReference type="InterPro" id="IPR006530">
    <property type="entry name" value="YD"/>
</dbReference>
<keyword evidence="1" id="KW-0677">Repeat</keyword>
<sequence>MRRLPLTSLIAAVLCAGLAHAAPPKELAPLPAEALQAVKAAQHRAGDRLADTLGRHLSEARALARRADAATDDDLATRRSEAAAKRQEMRTLRDEVLARVDAAAQAAEGRGTGRAAGEGRELRRQLAARFTLLDADLQALEKADRANLGPRARQLADRLAAWEAARPVAPLPQPNWKLAEPQPVTELPAAAEPPRFVGDTLWLLRHHFADAGGVMRVALKSTPAEAAACGYTAADLADTAEAPKSHADIQALAKELDYNPARIFEWVNQNVAFEPYFGSLKGGVSTLWAKAGGATDQASLLVALLRASNVPARYVRGTVQVIDASPKGADGRGPRWVGAKTYQAAANILAANGNPSASYGTNSLGLAHVWVEACLPYSAYRGAAVDDSGHRWVPLDPSYKDHRYQAGIPVDSGFDFDYTGWLASRIDGQGRYRLPQEHFADQTVAHARTKAPNYANNTLEDIPYKSEIKRTRFDILPIVPPYEVVKYDSWSGVAGESAETAALPDRHRYRLQVTVRNKSGTNPENYAGNILAQKTLNLPELATARLTLAFRGATAGDQTAYTTWLNSVDPGAAPTCSASVNVVPVLRVDGAEQTKDAGSGTTTLCSSDNVLQLKVTVAELPSNGGVVSSVNYANIAAASLQALHANAWHTSDAYLAKRSEQLLAAVRANSDPNASEASRDAVEGEFLNLAAAKYSRHVVDATRQVGGLFGESGTTGISLGLTSAQVKVNYLFDLPYGLFRKGFLIDWPGSISTSRRLDGTTGDWRAFKLAGFAGSAYEAYIWQENAHLDAVSTTRGLQFAKEQGIEILQINNSSDWAAQKAKLTSNADSTLNYAASHVAQIESGYVNAGFKLTIPRSLIRYPDASGWKGATFYTENFTSNPAQAGFPINGYSGGVTVEPGEGAASSEGESGGGYTGNWGSVGNVFNPNLGTGIVGEGTAPSFAQLSGTNSWQTANGLTSGTTYSGDPVNMVTGNLIHNERDISIKGKGGLPIVFERWYNSKNPKDGPLGYGWTHSFNHFIRFYGVESGTAKLGWNDGTGGERFFSTTGHSSGNISVGASFSAPAGIYATVERLADGKYRITERSGMKYVFESVNGTATDTNQKARLLSIADKNNNTLTLAYGAACGNNLCTVTDGLARALTFTYNGSRLSQISDWSGRTWQYTVDANGDLVTFKNPLAVAGSQNPVTYQYYTSADGANLAHAMKRYQLPRGNGMGFEYYQNGRVFRHTPFGTDGEGKPESATTFAWTEFRREAQQIDGQGNVRRFLFDKYGNPIAITDEAGAETTYTYDTAAGRTHLRLTKTAPNGQTTGYAYDTAGNLTDVTLPSGRTLQYRDHTAFGQPKRVKDANGNWNLNRFDTAGNLTDVIQLKAGVVPTADTAPATANIVAWSQFQADSSGNPIKVKRLRDWSGAILGNPASGVGPSLETAYDASALNVSSLTRRGDTNGSPGSLEVDTYSDFQWDSLGRMKRGPDAAWYAADHDYDALDRPIKTPDGRGNTWASIYDDNGNPINVGLTISGAYLDGHYATWDDLDRLERKIDYAGNATLNSYNPLGHLAAVTGPDGYTLNFDRDPLGRITGAYNEEGHRVSLALDPDGRPRSSTDPNGLTTSYEYYDSTQDGQLKRTTLPTVSGQSQGRAIEIAQYDGAGRPTKLNAIAADGTIRDSYRFYDELGRLTRAVGPQVSASDTSRPVTCLVYTALGDVSEIWAGSTTDTASVTCNLADSNLKQQQSATWDDWGRKLTQTDPLGKVWKWTWNSHGELLTSQTPTQVVAGQTTTYAYGTKGASGETQGHLKTRTVPGAQTVTYTRNALGQVTKAETKDGSGAPVVAYDYGFDAAHRLATVTDSRGNKTLSYTWTPGGRLARVTDSDGHSTSFAYDAVGRLASLIAPNNETVSFVWDAGGRLVEKRLSSGLRTTQNWFEDGSLKDRKNLFGAATLSSHAYTLDAQGRRATHAENVGGTSKSWTYAYDYLDRLTSASDGTAETYGYDIYGNRRSKTKSGSTTAYLYDLAHQLSEIRSGSDTGALIGGAIHDADGHLTKLCEGTSATKSASDCTSSGTGATTLQLAWNAMDHLLTATRIGANAVTESYAYDDSGRRIRKTSGGATTYYLYDGDDIHAEWSGTLAGMPGAVYAHGAGTDEPILRLTGSTNSPAATQAAYLQDGLGSVIGTASATGTLTASQRFDAWGNKTAGSGTVPAYGYTGREPDATGLTFYRARYQHPGQGRFISRDPAGMVDAISPYAYVANSPTNFVDPTGQFLDIALDAGFIVYDIAVLGHDLIANGGKNWAVHTGALAADVAGAVIPFVTGAGQAYRAGNKLVDVARQADNAVPAGGSAATRGTKVHGEFDTALKNGAGGKNVSGEQPYVKGEWLQDKYRPKGSSNPDAVVGNPANPAAVFDLKTGKSGISNSQMTKYERNLPEGTPVYTVTPNGHNAPRPQSLSGMGAGLNTGYLGGQLVFGSDPVPYQGGVVGNEAIDPRLYK</sequence>
<feature type="chain" id="PRO_5045181511" evidence="3">
    <location>
        <begin position="22"/>
        <end position="2480"/>
    </location>
</feature>
<dbReference type="Pfam" id="PF20148">
    <property type="entry name" value="DUF6531"/>
    <property type="match status" value="1"/>
</dbReference>
<proteinExistence type="predicted"/>
<evidence type="ECO:0000313" key="8">
    <source>
        <dbReference type="Proteomes" id="UP001595974"/>
    </source>
</evidence>
<evidence type="ECO:0000259" key="4">
    <source>
        <dbReference type="Pfam" id="PF01841"/>
    </source>
</evidence>